<dbReference type="Proteomes" id="UP000663929">
    <property type="component" value="Chromosome"/>
</dbReference>
<dbReference type="Gene3D" id="2.60.40.10">
    <property type="entry name" value="Immunoglobulins"/>
    <property type="match status" value="1"/>
</dbReference>
<organism evidence="7 8">
    <name type="scientific">Sulfidibacter corallicola</name>
    <dbReference type="NCBI Taxonomy" id="2818388"/>
    <lineage>
        <taxon>Bacteria</taxon>
        <taxon>Pseudomonadati</taxon>
        <taxon>Acidobacteriota</taxon>
        <taxon>Holophagae</taxon>
        <taxon>Acanthopleuribacterales</taxon>
        <taxon>Acanthopleuribacteraceae</taxon>
        <taxon>Sulfidibacter</taxon>
    </lineage>
</organism>
<dbReference type="SMART" id="SM00448">
    <property type="entry name" value="REC"/>
    <property type="match status" value="1"/>
</dbReference>
<evidence type="ECO:0000259" key="6">
    <source>
        <dbReference type="PROSITE" id="PS50110"/>
    </source>
</evidence>
<dbReference type="GO" id="GO:0000155">
    <property type="term" value="F:phosphorelay sensor kinase activity"/>
    <property type="evidence" value="ECO:0007669"/>
    <property type="project" value="InterPro"/>
</dbReference>
<dbReference type="CDD" id="cd00082">
    <property type="entry name" value="HisKA"/>
    <property type="match status" value="1"/>
</dbReference>
<evidence type="ECO:0000313" key="7">
    <source>
        <dbReference type="EMBL" id="QTD51214.1"/>
    </source>
</evidence>
<dbReference type="InterPro" id="IPR004358">
    <property type="entry name" value="Sig_transdc_His_kin-like_C"/>
</dbReference>
<dbReference type="InterPro" id="IPR029016">
    <property type="entry name" value="GAF-like_dom_sf"/>
</dbReference>
<gene>
    <name evidence="7" type="ORF">J3U87_01985</name>
</gene>
<dbReference type="PROSITE" id="PS50109">
    <property type="entry name" value="HIS_KIN"/>
    <property type="match status" value="2"/>
</dbReference>
<dbReference type="Pfam" id="PF02518">
    <property type="entry name" value="HATPase_c"/>
    <property type="match status" value="2"/>
</dbReference>
<dbReference type="InterPro" id="IPR011110">
    <property type="entry name" value="Reg_prop"/>
</dbReference>
<dbReference type="InterPro" id="IPR003661">
    <property type="entry name" value="HisK_dim/P_dom"/>
</dbReference>
<dbReference type="InterPro" id="IPR015943">
    <property type="entry name" value="WD40/YVTN_repeat-like_dom_sf"/>
</dbReference>
<dbReference type="Gene3D" id="3.40.50.2300">
    <property type="match status" value="1"/>
</dbReference>
<proteinExistence type="predicted"/>
<name>A0A8A4TPU8_SULCO</name>
<dbReference type="Gene3D" id="2.130.10.10">
    <property type="entry name" value="YVTN repeat-like/Quinoprotein amine dehydrogenase"/>
    <property type="match status" value="3"/>
</dbReference>
<dbReference type="SUPFAM" id="SSF55781">
    <property type="entry name" value="GAF domain-like"/>
    <property type="match status" value="1"/>
</dbReference>
<evidence type="ECO:0000256" key="4">
    <source>
        <dbReference type="PROSITE-ProRule" id="PRU00169"/>
    </source>
</evidence>
<dbReference type="InterPro" id="IPR013783">
    <property type="entry name" value="Ig-like_fold"/>
</dbReference>
<dbReference type="PRINTS" id="PR00344">
    <property type="entry name" value="BCTRLSENSOR"/>
</dbReference>
<dbReference type="SUPFAM" id="SSF63829">
    <property type="entry name" value="Calcium-dependent phosphotriesterase"/>
    <property type="match status" value="4"/>
</dbReference>
<feature type="domain" description="Histidine kinase" evidence="5">
    <location>
        <begin position="1524"/>
        <end position="1719"/>
    </location>
</feature>
<dbReference type="CDD" id="cd17574">
    <property type="entry name" value="REC_OmpR"/>
    <property type="match status" value="1"/>
</dbReference>
<dbReference type="Pfam" id="PF07494">
    <property type="entry name" value="Reg_prop"/>
    <property type="match status" value="4"/>
</dbReference>
<dbReference type="Pfam" id="PF07495">
    <property type="entry name" value="Y_Y_Y"/>
    <property type="match status" value="1"/>
</dbReference>
<dbReference type="InterPro" id="IPR036097">
    <property type="entry name" value="HisK_dim/P_sf"/>
</dbReference>
<protein>
    <recommendedName>
        <fullName evidence="2">histidine kinase</fullName>
        <ecNumber evidence="2">2.7.13.3</ecNumber>
    </recommendedName>
</protein>
<dbReference type="SMART" id="SM00388">
    <property type="entry name" value="HisKA"/>
    <property type="match status" value="1"/>
</dbReference>
<dbReference type="InterPro" id="IPR011123">
    <property type="entry name" value="Y_Y_Y"/>
</dbReference>
<feature type="domain" description="Response regulatory" evidence="6">
    <location>
        <begin position="1128"/>
        <end position="1245"/>
    </location>
</feature>
<dbReference type="InterPro" id="IPR001789">
    <property type="entry name" value="Sig_transdc_resp-reg_receiver"/>
</dbReference>
<dbReference type="PANTHER" id="PTHR43547:SF2">
    <property type="entry name" value="HYBRID SIGNAL TRANSDUCTION HISTIDINE KINASE C"/>
    <property type="match status" value="1"/>
</dbReference>
<dbReference type="SUPFAM" id="SSF55874">
    <property type="entry name" value="ATPase domain of HSP90 chaperone/DNA topoisomerase II/histidine kinase"/>
    <property type="match status" value="2"/>
</dbReference>
<sequence length="1719" mass="193411">MAKKGGAENQSFRSRIFIEVHPRPFRLGWVLILALAWTPFGWARQNFLKMERLTIEDGLSQNGGNAIFQDRQGFMWIGTQDGLNRYDGVGFVVYSADSSDPGALSGSNVVALAEDTAQRLWVGTLGGGVSVFTAKRDRFLRFRADPENPHSLSDNLVRAIFCDRFGQIWIGTDRAVNRYEPEQKGFRHFLSGQEVLPDGGALHVSQILQHPDGFLWVATRGAGLLRLDPDTGSWIPVAVHDREGRVELSRDPIEDMAYDRRGHLWCVTPRGAWAIDAGGRLIHHVTADRGGRTGLLSDAARRILVDDEGRVWIGTDAGLSRYRPGADRWDHFVHDPADPSSLCLNLITALFQDRSGLIWVGTEGGGLNKMNPKAEAFRLYRAQPQVPQSLPATPVISFHEDRQGTVWVGTEGSGLCRFDPEDDTFQVYRHDPQDPETLSNDYVRSIDEDREGFFWIPTRNGLNRFDPKTGKARRYMPDPEAPIAFDSLVDRLDRLWVASFGGGLFLMDSTRESFVRYTHDPGEPNSLVHNMTLSLGEDSLGHIWVGTYGGGTSRLDPDTGRFTSYRHDPENPRTLGDNSVVDFFEDSRRRFWLGTVQGGLQLFQRESNSFRGFDTGDGLPNNTVYAIEEDGQGYLWLSTNIGLSRFDPELQAFDNFDARYNLQSNEFNQAASLRAANGDLYFGGIYGFNVFRPERVRRNPVAPPVVLTAFKKFHEPQPLAAALDEDGALALSFRDSLISFEFAALDYTAPHRNHYAYMLEGFHENWIELGHKNDVTFTNLDPGNYRLRVKAANNDGVWSEGDTGLAIHVIPPPWKSRWAYACYSLSAMLLVGGIWRYQKYRFDKARSINQRLMRVDRLKDEFLANTSHELRTPLNGIIGIAESVLEGAAGTINGRVRENLKLMVSSGRRLDSLINDILDFSKMRHHSLELRRKGVDIFAVTEVVLTVCRGMASHGELTLENRIPRDFPKIWADENRLHQILYNLVGNAVKFTRSGGVSVQARVRQEMAEIRVVDTGIGIPYDKIHSIFDSFEQVEGSDSREFGGTGLGLAITKKLVHLHGGKVHVSSKVGHGSTFAFTMPLAADRQPEAIPLTLEDPGEWRQPEPEPHAQELGDITLAAASREGQRFHVMVVDDEPVNRRVLVNLLSMRGYRVTALPGGEEALAYLEEGEEMDLVLLDIMMPRVTGFEVLKQIRLRHPIHELPVIFLTAKNQESDYAHGFETGCNDYIAKPFAKDELLARVQTHLHLRHMTLNLEAAVAERTNAIYAYVRELETLDDITKTINREMEFQKVLPLVLEQGMTLFPQAEIGTFMFLGDDRKFFRIQASAGYRFEDLGTDPGFFYDQAIARYTRGTEQLAPGIYIVRNPEESTRPTAFRHQPLPKSLLAMEVTLHGRLEGFLVLDHSSSPEGFREEDVERLVRFREHAVSALSRAKVLKNLADTQRELIEAAHMFGMAENATLVMHNMGNNLNSVNTSLQVLLERLGKNRWLRLLERLDRLLRRQTDLVHFFSHDDRANQVPRVVSELAAKLREWCQSLLFESERLEEHVQEVLKALREQRDYAIIKSKPELADLNGLVDAVLGMDGVLAASTPIRVQRDFVPLPPIRVQKIQLMRILYCVLRNAVDAIVEGGTPDGCIAIHSQVVKEEDNRLISLVIEDNGVGVDRKNLGMVFTQGYSTKVIRKGYGLHNCANAIHEMGGSIEIESDGLGKGARVVLRFEG</sequence>
<dbReference type="RefSeq" id="WP_237381344.1">
    <property type="nucleotide sequence ID" value="NZ_CP071793.1"/>
</dbReference>
<comment type="catalytic activity">
    <reaction evidence="1">
        <text>ATP + protein L-histidine = ADP + protein N-phospho-L-histidine.</text>
        <dbReference type="EC" id="2.7.13.3"/>
    </reaction>
</comment>
<dbReference type="InterPro" id="IPR011006">
    <property type="entry name" value="CheY-like_superfamily"/>
</dbReference>
<dbReference type="EMBL" id="CP071793">
    <property type="protein sequence ID" value="QTD51214.1"/>
    <property type="molecule type" value="Genomic_DNA"/>
</dbReference>
<dbReference type="Pfam" id="PF00072">
    <property type="entry name" value="Response_reg"/>
    <property type="match status" value="1"/>
</dbReference>
<keyword evidence="8" id="KW-1185">Reference proteome</keyword>
<dbReference type="PANTHER" id="PTHR43547">
    <property type="entry name" value="TWO-COMPONENT HISTIDINE KINASE"/>
    <property type="match status" value="1"/>
</dbReference>
<dbReference type="SUPFAM" id="SSF52172">
    <property type="entry name" value="CheY-like"/>
    <property type="match status" value="1"/>
</dbReference>
<dbReference type="FunFam" id="3.30.565.10:FF:000010">
    <property type="entry name" value="Sensor histidine kinase RcsC"/>
    <property type="match status" value="1"/>
</dbReference>
<evidence type="ECO:0000256" key="3">
    <source>
        <dbReference type="ARBA" id="ARBA00022553"/>
    </source>
</evidence>
<dbReference type="Gene3D" id="1.10.287.130">
    <property type="match status" value="1"/>
</dbReference>
<keyword evidence="3 4" id="KW-0597">Phosphoprotein</keyword>
<dbReference type="KEGG" id="scor:J3U87_01985"/>
<dbReference type="PROSITE" id="PS50110">
    <property type="entry name" value="RESPONSE_REGULATORY"/>
    <property type="match status" value="1"/>
</dbReference>
<dbReference type="SUPFAM" id="SSF47384">
    <property type="entry name" value="Homodimeric domain of signal transducing histidine kinase"/>
    <property type="match status" value="1"/>
</dbReference>
<dbReference type="Gene3D" id="3.30.565.10">
    <property type="entry name" value="Histidine kinase-like ATPase, C-terminal domain"/>
    <property type="match status" value="2"/>
</dbReference>
<evidence type="ECO:0000259" key="5">
    <source>
        <dbReference type="PROSITE" id="PS50109"/>
    </source>
</evidence>
<dbReference type="CDD" id="cd16922">
    <property type="entry name" value="HATPase_EvgS-ArcB-TorS-like"/>
    <property type="match status" value="1"/>
</dbReference>
<evidence type="ECO:0000313" key="8">
    <source>
        <dbReference type="Proteomes" id="UP000663929"/>
    </source>
</evidence>
<dbReference type="InterPro" id="IPR003594">
    <property type="entry name" value="HATPase_dom"/>
</dbReference>
<reference evidence="7" key="1">
    <citation type="submission" date="2021-03" db="EMBL/GenBank/DDBJ databases">
        <title>Acanthopleuribacteraceae sp. M133.</title>
        <authorList>
            <person name="Wang G."/>
        </authorList>
    </citation>
    <scope>NUCLEOTIDE SEQUENCE</scope>
    <source>
        <strain evidence="7">M133</strain>
    </source>
</reference>
<feature type="modified residue" description="4-aspartylphosphate" evidence="4">
    <location>
        <position position="1178"/>
    </location>
</feature>
<evidence type="ECO:0000256" key="1">
    <source>
        <dbReference type="ARBA" id="ARBA00000085"/>
    </source>
</evidence>
<accession>A0A8A4TPU8</accession>
<evidence type="ECO:0000256" key="2">
    <source>
        <dbReference type="ARBA" id="ARBA00012438"/>
    </source>
</evidence>
<dbReference type="EC" id="2.7.13.3" evidence="2"/>
<dbReference type="SMART" id="SM00387">
    <property type="entry name" value="HATPase_c"/>
    <property type="match status" value="2"/>
</dbReference>
<dbReference type="Gene3D" id="3.30.450.40">
    <property type="match status" value="1"/>
</dbReference>
<dbReference type="Pfam" id="PF00512">
    <property type="entry name" value="HisKA"/>
    <property type="match status" value="1"/>
</dbReference>
<feature type="domain" description="Histidine kinase" evidence="5">
    <location>
        <begin position="865"/>
        <end position="1083"/>
    </location>
</feature>
<dbReference type="InterPro" id="IPR005467">
    <property type="entry name" value="His_kinase_dom"/>
</dbReference>
<dbReference type="InterPro" id="IPR036890">
    <property type="entry name" value="HATPase_C_sf"/>
</dbReference>